<feature type="transmembrane region" description="Helical" evidence="2">
    <location>
        <begin position="448"/>
        <end position="472"/>
    </location>
</feature>
<keyword evidence="2" id="KW-0812">Transmembrane</keyword>
<dbReference type="GO" id="GO:0005829">
    <property type="term" value="C:cytosol"/>
    <property type="evidence" value="ECO:0007669"/>
    <property type="project" value="TreeGrafter"/>
</dbReference>
<feature type="domain" description="G" evidence="3">
    <location>
        <begin position="60"/>
        <end position="183"/>
    </location>
</feature>
<reference evidence="4 5" key="1">
    <citation type="submission" date="2016-10" db="EMBL/GenBank/DDBJ databases">
        <authorList>
            <person name="de Groot N.N."/>
        </authorList>
    </citation>
    <scope>NUCLEOTIDE SEQUENCE [LARGE SCALE GENOMIC DNA]</scope>
    <source>
        <strain evidence="4 5">CGMCC 1.7054</strain>
    </source>
</reference>
<feature type="transmembrane region" description="Helical" evidence="2">
    <location>
        <begin position="492"/>
        <end position="515"/>
    </location>
</feature>
<keyword evidence="2" id="KW-0472">Membrane</keyword>
<evidence type="ECO:0000256" key="1">
    <source>
        <dbReference type="SAM" id="MobiDB-lite"/>
    </source>
</evidence>
<dbReference type="InterPro" id="IPR005662">
    <property type="entry name" value="GTPase_Era-like"/>
</dbReference>
<keyword evidence="5" id="KW-1185">Reference proteome</keyword>
<dbReference type="AlphaFoldDB" id="A0A1I7MGR1"/>
<accession>A0A1I7MGR1</accession>
<protein>
    <submittedName>
        <fullName evidence="4">50S ribosome-binding GTPase</fullName>
    </submittedName>
</protein>
<dbReference type="PANTHER" id="PTHR42698:SF1">
    <property type="entry name" value="GTPASE ERA, MITOCHONDRIAL"/>
    <property type="match status" value="1"/>
</dbReference>
<evidence type="ECO:0000256" key="2">
    <source>
        <dbReference type="SAM" id="Phobius"/>
    </source>
</evidence>
<dbReference type="PANTHER" id="PTHR42698">
    <property type="entry name" value="GTPASE ERA"/>
    <property type="match status" value="1"/>
</dbReference>
<dbReference type="RefSeq" id="WP_091694508.1">
    <property type="nucleotide sequence ID" value="NZ_FPCG01000002.1"/>
</dbReference>
<dbReference type="Pfam" id="PF01926">
    <property type="entry name" value="MMR_HSR1"/>
    <property type="match status" value="1"/>
</dbReference>
<gene>
    <name evidence="4" type="ORF">SAMN04487966_102187</name>
</gene>
<evidence type="ECO:0000313" key="5">
    <source>
        <dbReference type="Proteomes" id="UP000198881"/>
    </source>
</evidence>
<dbReference type="SUPFAM" id="SSF52540">
    <property type="entry name" value="P-loop containing nucleoside triphosphate hydrolases"/>
    <property type="match status" value="1"/>
</dbReference>
<sequence>MSPRTASATDQSALERQLQALEEAVRLGRDRIPEPVLDQALSVVGRSGERRRLSAEHTVVGFFGATGSGKSSLFNAVSGVELARAAATRPTTSEALAAVWGAEGSGPLLDWLQVGQRHQLEGVAPGVDPGTAWGRVQEQGGLILLDLPDFDSITTAHRQIVERLAGQVDVLVWVLDPQKYADAALHRDFLEPMASHQGVTLVVLNQVDRLAEQDVPRVVASLEQILAQDGLTQVTVMPASARTGAGVDRVREQIARVATDRHAATERMLSDVRSAAALLETGLVDATPGSGEPSGSGEVADVGTAEVRRLSAALAQASGAETVAQAVGQSYRLEAGSRTGWPVVRWLAKVRRDPLRRLNLRREGSTDDPRLHRTSLPERSPAQRAAVDGAIRTFAETASQGAPEAWRASIRRSARTHMDTLPDDLDQAISATDLQSGRGSWWWHVVNVLQWLALLAAVVGLGWLGVLAGAAYLQFQLPPAPQVEGFPIPTLLVVGGLLFGILLALLTAPLVRLGASQRASRARRRLRESLGEVAERRVVAPVRAEIDRYRAFRQAVGMARGRR</sequence>
<dbReference type="OrthoDB" id="974105at2"/>
<organism evidence="4 5">
    <name type="scientific">Micrococcus terreus</name>
    <dbReference type="NCBI Taxonomy" id="574650"/>
    <lineage>
        <taxon>Bacteria</taxon>
        <taxon>Bacillati</taxon>
        <taxon>Actinomycetota</taxon>
        <taxon>Actinomycetes</taxon>
        <taxon>Micrococcales</taxon>
        <taxon>Micrococcaceae</taxon>
        <taxon>Micrococcus</taxon>
    </lineage>
</organism>
<dbReference type="GO" id="GO:0019843">
    <property type="term" value="F:rRNA binding"/>
    <property type="evidence" value="ECO:0007669"/>
    <property type="project" value="TreeGrafter"/>
</dbReference>
<keyword evidence="2" id="KW-1133">Transmembrane helix</keyword>
<dbReference type="Gene3D" id="3.40.50.300">
    <property type="entry name" value="P-loop containing nucleotide triphosphate hydrolases"/>
    <property type="match status" value="1"/>
</dbReference>
<dbReference type="GO" id="GO:0000028">
    <property type="term" value="P:ribosomal small subunit assembly"/>
    <property type="evidence" value="ECO:0007669"/>
    <property type="project" value="TreeGrafter"/>
</dbReference>
<dbReference type="STRING" id="574650.SAMN04487966_102187"/>
<dbReference type="GO" id="GO:0005525">
    <property type="term" value="F:GTP binding"/>
    <property type="evidence" value="ECO:0007669"/>
    <property type="project" value="InterPro"/>
</dbReference>
<proteinExistence type="predicted"/>
<name>A0A1I7MGR1_9MICC</name>
<dbReference type="GO" id="GO:0043024">
    <property type="term" value="F:ribosomal small subunit binding"/>
    <property type="evidence" value="ECO:0007669"/>
    <property type="project" value="TreeGrafter"/>
</dbReference>
<dbReference type="InterPro" id="IPR027417">
    <property type="entry name" value="P-loop_NTPase"/>
</dbReference>
<feature type="region of interest" description="Disordered" evidence="1">
    <location>
        <begin position="360"/>
        <end position="383"/>
    </location>
</feature>
<dbReference type="Proteomes" id="UP000198881">
    <property type="component" value="Unassembled WGS sequence"/>
</dbReference>
<dbReference type="InterPro" id="IPR006073">
    <property type="entry name" value="GTP-bd"/>
</dbReference>
<evidence type="ECO:0000259" key="3">
    <source>
        <dbReference type="Pfam" id="PF01926"/>
    </source>
</evidence>
<dbReference type="EMBL" id="FPCG01000002">
    <property type="protein sequence ID" value="SFV21114.1"/>
    <property type="molecule type" value="Genomic_DNA"/>
</dbReference>
<feature type="compositionally biased region" description="Basic and acidic residues" evidence="1">
    <location>
        <begin position="360"/>
        <end position="371"/>
    </location>
</feature>
<evidence type="ECO:0000313" key="4">
    <source>
        <dbReference type="EMBL" id="SFV21114.1"/>
    </source>
</evidence>